<dbReference type="RefSeq" id="WP_091165171.1">
    <property type="nucleotide sequence ID" value="NZ_FNCG01000004.1"/>
</dbReference>
<dbReference type="STRING" id="551996.SAMN05192573_10460"/>
<gene>
    <name evidence="1" type="ORF">SAMN05192573_10460</name>
</gene>
<evidence type="ECO:0000313" key="1">
    <source>
        <dbReference type="EMBL" id="SDG59139.1"/>
    </source>
</evidence>
<dbReference type="EMBL" id="FNCG01000004">
    <property type="protein sequence ID" value="SDG59139.1"/>
    <property type="molecule type" value="Genomic_DNA"/>
</dbReference>
<name>A0A1G7VIB9_9SPHI</name>
<dbReference type="AlphaFoldDB" id="A0A1G7VIB9"/>
<accession>A0A1G7VIB9</accession>
<evidence type="ECO:0008006" key="3">
    <source>
        <dbReference type="Google" id="ProtNLM"/>
    </source>
</evidence>
<protein>
    <recommendedName>
        <fullName evidence="3">WYL domain-containing protein</fullName>
    </recommendedName>
</protein>
<dbReference type="Proteomes" id="UP000199705">
    <property type="component" value="Unassembled WGS sequence"/>
</dbReference>
<proteinExistence type="predicted"/>
<sequence>MPKFTIGDAVILKTHPFQETIHSIVISGEYLMTPPIMVVTEVINHDEDVDPPILNKYKCVWFSSKKNQFQESNLLETDLRRLEIEGTDYDNFLPGSLVALKTLPVELGKERSFMHSELSSNSSKKTNTLSGLLSFVSPIMTLCEIKEHDLEKGSKVSPDIKRKKIYPDYVAKCKWFNAVGEKFSEELLPLASLMIIMEPDNELLSILDKAIKEETCINCLNTILKPLQLSNRSGIYYITYFDYVLNRNVNKEVSEIIDPIVISNPFKTHAPIFKKRKKGGKSILKLTTEVETLLNNALKRKSKNYLFIKYQDRFGQITTRTLSNYEVIEGEDDLSPTKDLVKYLRAFCHLRGSDRNFRVKSIIEISELRLAF</sequence>
<evidence type="ECO:0000313" key="2">
    <source>
        <dbReference type="Proteomes" id="UP000199705"/>
    </source>
</evidence>
<reference evidence="2" key="1">
    <citation type="submission" date="2016-10" db="EMBL/GenBank/DDBJ databases">
        <authorList>
            <person name="Varghese N."/>
            <person name="Submissions S."/>
        </authorList>
    </citation>
    <scope>NUCLEOTIDE SEQUENCE [LARGE SCALE GENOMIC DNA]</scope>
    <source>
        <strain evidence="2">Gh-67</strain>
    </source>
</reference>
<keyword evidence="2" id="KW-1185">Reference proteome</keyword>
<organism evidence="1 2">
    <name type="scientific">Mucilaginibacter gossypii</name>
    <dbReference type="NCBI Taxonomy" id="551996"/>
    <lineage>
        <taxon>Bacteria</taxon>
        <taxon>Pseudomonadati</taxon>
        <taxon>Bacteroidota</taxon>
        <taxon>Sphingobacteriia</taxon>
        <taxon>Sphingobacteriales</taxon>
        <taxon>Sphingobacteriaceae</taxon>
        <taxon>Mucilaginibacter</taxon>
    </lineage>
</organism>